<dbReference type="InterPro" id="IPR011010">
    <property type="entry name" value="DNA_brk_join_enz"/>
</dbReference>
<name>A0A225DRY7_9BACT</name>
<dbReference type="Proteomes" id="UP000214646">
    <property type="component" value="Unassembled WGS sequence"/>
</dbReference>
<gene>
    <name evidence="5" type="ORF">FRUB_04442</name>
</gene>
<dbReference type="GO" id="GO:0003677">
    <property type="term" value="F:DNA binding"/>
    <property type="evidence" value="ECO:0007669"/>
    <property type="project" value="UniProtKB-KW"/>
</dbReference>
<comment type="similarity">
    <text evidence="1">Belongs to the 'phage' integrase family.</text>
</comment>
<organism evidence="5 6">
    <name type="scientific">Fimbriiglobus ruber</name>
    <dbReference type="NCBI Taxonomy" id="1908690"/>
    <lineage>
        <taxon>Bacteria</taxon>
        <taxon>Pseudomonadati</taxon>
        <taxon>Planctomycetota</taxon>
        <taxon>Planctomycetia</taxon>
        <taxon>Gemmatales</taxon>
        <taxon>Gemmataceae</taxon>
        <taxon>Fimbriiglobus</taxon>
    </lineage>
</organism>
<dbReference type="GO" id="GO:0006310">
    <property type="term" value="P:DNA recombination"/>
    <property type="evidence" value="ECO:0007669"/>
    <property type="project" value="UniProtKB-KW"/>
</dbReference>
<evidence type="ECO:0000259" key="4">
    <source>
        <dbReference type="PROSITE" id="PS51898"/>
    </source>
</evidence>
<keyword evidence="3" id="KW-0233">DNA recombination</keyword>
<keyword evidence="6" id="KW-1185">Reference proteome</keyword>
<dbReference type="InterPro" id="IPR050090">
    <property type="entry name" value="Tyrosine_recombinase_XerCD"/>
</dbReference>
<dbReference type="Gene3D" id="1.10.150.130">
    <property type="match status" value="1"/>
</dbReference>
<dbReference type="InterPro" id="IPR002104">
    <property type="entry name" value="Integrase_catalytic"/>
</dbReference>
<dbReference type="InterPro" id="IPR013762">
    <property type="entry name" value="Integrase-like_cat_sf"/>
</dbReference>
<dbReference type="RefSeq" id="WP_088255535.1">
    <property type="nucleotide sequence ID" value="NZ_NIDE01000005.1"/>
</dbReference>
<dbReference type="AlphaFoldDB" id="A0A225DRY7"/>
<dbReference type="OrthoDB" id="255290at2"/>
<evidence type="ECO:0000256" key="1">
    <source>
        <dbReference type="ARBA" id="ARBA00008857"/>
    </source>
</evidence>
<protein>
    <recommendedName>
        <fullName evidence="4">Tyr recombinase domain-containing protein</fullName>
    </recommendedName>
</protein>
<proteinExistence type="inferred from homology"/>
<dbReference type="Gene3D" id="1.10.443.10">
    <property type="entry name" value="Intergrase catalytic core"/>
    <property type="match status" value="1"/>
</dbReference>
<comment type="caution">
    <text evidence="5">The sequence shown here is derived from an EMBL/GenBank/DDBJ whole genome shotgun (WGS) entry which is preliminary data.</text>
</comment>
<dbReference type="EMBL" id="NIDE01000005">
    <property type="protein sequence ID" value="OWK42364.1"/>
    <property type="molecule type" value="Genomic_DNA"/>
</dbReference>
<dbReference type="PANTHER" id="PTHR30349:SF41">
    <property type="entry name" value="INTEGRASE_RECOMBINASE PROTEIN MJ0367-RELATED"/>
    <property type="match status" value="1"/>
</dbReference>
<evidence type="ECO:0000256" key="3">
    <source>
        <dbReference type="ARBA" id="ARBA00023172"/>
    </source>
</evidence>
<dbReference type="PANTHER" id="PTHR30349">
    <property type="entry name" value="PHAGE INTEGRASE-RELATED"/>
    <property type="match status" value="1"/>
</dbReference>
<evidence type="ECO:0000313" key="5">
    <source>
        <dbReference type="EMBL" id="OWK42364.1"/>
    </source>
</evidence>
<dbReference type="InterPro" id="IPR010998">
    <property type="entry name" value="Integrase_recombinase_N"/>
</dbReference>
<dbReference type="PROSITE" id="PS51898">
    <property type="entry name" value="TYR_RECOMBINASE"/>
    <property type="match status" value="1"/>
</dbReference>
<keyword evidence="2" id="KW-0238">DNA-binding</keyword>
<accession>A0A225DRY7</accession>
<dbReference type="GO" id="GO:0015074">
    <property type="term" value="P:DNA integration"/>
    <property type="evidence" value="ECO:0007669"/>
    <property type="project" value="InterPro"/>
</dbReference>
<evidence type="ECO:0000256" key="2">
    <source>
        <dbReference type="ARBA" id="ARBA00023125"/>
    </source>
</evidence>
<dbReference type="CDD" id="cd00397">
    <property type="entry name" value="DNA_BRE_C"/>
    <property type="match status" value="1"/>
</dbReference>
<sequence length="344" mass="39532">MRRREPFFKKSHNAWYVELDRKQIRLAETEAEAFEKFHELMAARKKAEKFVTPGEPAPVTLGDLLDQFLASGFKGRAAQTKSWYTDKLTPFVTHYGREFSVPDLKPFHVDQWIAAHPDWSSGTARNLWRAVQRLCRWGHRKGLIPELAVLHQEKPKAGRREVVISPEQYAELSGFIRNDEFRAIVTLSWETGARPQELMAAKVRHLDAGNKRLVFPPQESKDKDRPRVIYLTDAAFDLIRPKSGAISEDYLLKNSEGRPWTPDASLCAFAALHKRMKKAGVDAHKYCLYHFRHSWLDRMLKKGTDVLTCAILMGHRDPSMIARTYQHLSQSPDYLRAALNKAVG</sequence>
<dbReference type="SUPFAM" id="SSF56349">
    <property type="entry name" value="DNA breaking-rejoining enzymes"/>
    <property type="match status" value="1"/>
</dbReference>
<evidence type="ECO:0000313" key="6">
    <source>
        <dbReference type="Proteomes" id="UP000214646"/>
    </source>
</evidence>
<feature type="domain" description="Tyr recombinase" evidence="4">
    <location>
        <begin position="159"/>
        <end position="340"/>
    </location>
</feature>
<reference evidence="6" key="1">
    <citation type="submission" date="2017-06" db="EMBL/GenBank/DDBJ databases">
        <title>Genome analysis of Fimbriiglobus ruber SP5, the first member of the order Planctomycetales with confirmed chitinolytic capability.</title>
        <authorList>
            <person name="Ravin N.V."/>
            <person name="Rakitin A.L."/>
            <person name="Ivanova A.A."/>
            <person name="Beletsky A.V."/>
            <person name="Kulichevskaya I.S."/>
            <person name="Mardanov A.V."/>
            <person name="Dedysh S.N."/>
        </authorList>
    </citation>
    <scope>NUCLEOTIDE SEQUENCE [LARGE SCALE GENOMIC DNA]</scope>
    <source>
        <strain evidence="6">SP5</strain>
    </source>
</reference>
<dbReference type="Pfam" id="PF00589">
    <property type="entry name" value="Phage_integrase"/>
    <property type="match status" value="1"/>
</dbReference>